<gene>
    <name evidence="1" type="ORF">C1645_836240</name>
</gene>
<protein>
    <submittedName>
        <fullName evidence="1">Uncharacterized protein</fullName>
    </submittedName>
</protein>
<proteinExistence type="predicted"/>
<evidence type="ECO:0000313" key="1">
    <source>
        <dbReference type="EMBL" id="RIA81888.1"/>
    </source>
</evidence>
<name>A0A397S7C7_9GLOM</name>
<organism evidence="1 2">
    <name type="scientific">Glomus cerebriforme</name>
    <dbReference type="NCBI Taxonomy" id="658196"/>
    <lineage>
        <taxon>Eukaryota</taxon>
        <taxon>Fungi</taxon>
        <taxon>Fungi incertae sedis</taxon>
        <taxon>Mucoromycota</taxon>
        <taxon>Glomeromycotina</taxon>
        <taxon>Glomeromycetes</taxon>
        <taxon>Glomerales</taxon>
        <taxon>Glomeraceae</taxon>
        <taxon>Glomus</taxon>
    </lineage>
</organism>
<comment type="caution">
    <text evidence="1">The sequence shown here is derived from an EMBL/GenBank/DDBJ whole genome shotgun (WGS) entry which is preliminary data.</text>
</comment>
<dbReference type="AlphaFoldDB" id="A0A397S7C7"/>
<dbReference type="Proteomes" id="UP000265703">
    <property type="component" value="Unassembled WGS sequence"/>
</dbReference>
<dbReference type="EMBL" id="QKYT01000731">
    <property type="protein sequence ID" value="RIA81888.1"/>
    <property type="molecule type" value="Genomic_DNA"/>
</dbReference>
<reference evidence="1 2" key="1">
    <citation type="submission" date="2018-06" db="EMBL/GenBank/DDBJ databases">
        <title>Comparative genomics reveals the genomic features of Rhizophagus irregularis, R. cerebriforme, R. diaphanum and Gigaspora rosea, and their symbiotic lifestyle signature.</title>
        <authorList>
            <person name="Morin E."/>
            <person name="San Clemente H."/>
            <person name="Chen E.C.H."/>
            <person name="De La Providencia I."/>
            <person name="Hainaut M."/>
            <person name="Kuo A."/>
            <person name="Kohler A."/>
            <person name="Murat C."/>
            <person name="Tang N."/>
            <person name="Roy S."/>
            <person name="Loubradou J."/>
            <person name="Henrissat B."/>
            <person name="Grigoriev I.V."/>
            <person name="Corradi N."/>
            <person name="Roux C."/>
            <person name="Martin F.M."/>
        </authorList>
    </citation>
    <scope>NUCLEOTIDE SEQUENCE [LARGE SCALE GENOMIC DNA]</scope>
    <source>
        <strain evidence="1 2">DAOM 227022</strain>
    </source>
</reference>
<accession>A0A397S7C7</accession>
<sequence length="246" mass="27615">MQDIIMLEPINVATSHNYDSDQPSSVASDHLPNVFIPMDTSSTNDTLIKKLKSKKKKQLKYILKSEMVVSSKVVQLHISTDMLVDVSEHNNPSPDSPPNNDIALNISISIPQEIMDITFNEIVHELINMIVDQLDSAHLFPALHNTPTDQLSIHYLAPLSSTDVLDKSHSFISSQNSTSQVESSIHPLSFDTCVAVQMAQVAIKKDPNIKHIKAVKHKREYLKSIKAVNHLPIDRNMHYFSVKIHL</sequence>
<evidence type="ECO:0000313" key="2">
    <source>
        <dbReference type="Proteomes" id="UP000265703"/>
    </source>
</evidence>
<keyword evidence="2" id="KW-1185">Reference proteome</keyword>